<name>A0A364NV32_9PROT</name>
<evidence type="ECO:0000256" key="5">
    <source>
        <dbReference type="ARBA" id="ARBA00022475"/>
    </source>
</evidence>
<dbReference type="GO" id="GO:0015099">
    <property type="term" value="F:nickel cation transmembrane transporter activity"/>
    <property type="evidence" value="ECO:0007669"/>
    <property type="project" value="UniProtKB-UniRule"/>
</dbReference>
<gene>
    <name evidence="15" type="ORF">CU669_15980</name>
</gene>
<dbReference type="GO" id="GO:0032025">
    <property type="term" value="P:response to cobalt ion"/>
    <property type="evidence" value="ECO:0007669"/>
    <property type="project" value="TreeGrafter"/>
</dbReference>
<evidence type="ECO:0000256" key="6">
    <source>
        <dbReference type="ARBA" id="ARBA00022596"/>
    </source>
</evidence>
<feature type="transmembrane region" description="Helical" evidence="13">
    <location>
        <begin position="287"/>
        <end position="308"/>
    </location>
</feature>
<keyword evidence="6" id="KW-0533">Nickel</keyword>
<comment type="function">
    <text evidence="1">Efflux system for nickel and cobalt.</text>
</comment>
<accession>A0A364NV32</accession>
<comment type="subcellular location">
    <subcellularLocation>
        <location evidence="2 13">Cell membrane</location>
        <topology evidence="2 13">Multi-pass membrane protein</topology>
    </subcellularLocation>
</comment>
<dbReference type="GO" id="GO:0006824">
    <property type="term" value="P:cobalt ion transport"/>
    <property type="evidence" value="ECO:0007669"/>
    <property type="project" value="UniProtKB-KW"/>
</dbReference>
<dbReference type="InterPro" id="IPR011541">
    <property type="entry name" value="Ni/Co_transpt_high_affinity"/>
</dbReference>
<sequence length="315" mass="32378">MRIAFPAAVLTLLPRLAQAALVPGGGAAPGGDLPEPLRSLASWAFALQRQLNGEMRQHLAAMKETGSWEPATAIVLAAFLYGIFHAIGPGHGKVVIAGWFATRRARIMHGLIASLIAAMVQSASAIAVVLALAGILALTPKDVLASAGWLEVASYAMIAGLGAVMCWRTATGKGCGHDHSHHHDHDGACCGHHHHAPVRITDPRAERNTLFAVSAAVGFRPCSGAILVLLFCFANEMMLVGVLATFAMGLGVAITIAAIGMGALGLNRLIETRFGDKAIGGRIRTGLALTGALAITLLGVVLLVGAVVNGPSLGG</sequence>
<dbReference type="InterPro" id="IPR051224">
    <property type="entry name" value="NiCoT_RcnA"/>
</dbReference>
<dbReference type="GO" id="GO:0046583">
    <property type="term" value="F:monoatomic cation efflux transmembrane transporter activity"/>
    <property type="evidence" value="ECO:0007669"/>
    <property type="project" value="TreeGrafter"/>
</dbReference>
<evidence type="ECO:0000256" key="14">
    <source>
        <dbReference type="SAM" id="SignalP"/>
    </source>
</evidence>
<comment type="caution">
    <text evidence="15">The sequence shown here is derived from an EMBL/GenBank/DDBJ whole genome shotgun (WGS) entry which is preliminary data.</text>
</comment>
<reference evidence="15 16" key="1">
    <citation type="submission" date="2017-11" db="EMBL/GenBank/DDBJ databases">
        <title>Draft genome sequence of magnetotactic bacterium Magnetospirillum kuznetsovii LBB-42.</title>
        <authorList>
            <person name="Grouzdev D.S."/>
            <person name="Rysina M.S."/>
            <person name="Baslerov R.V."/>
            <person name="Koziaeva V."/>
        </authorList>
    </citation>
    <scope>NUCLEOTIDE SEQUENCE [LARGE SCALE GENOMIC DNA]</scope>
    <source>
        <strain evidence="15 16">LBB-42</strain>
    </source>
</reference>
<evidence type="ECO:0000256" key="8">
    <source>
        <dbReference type="ARBA" id="ARBA00022989"/>
    </source>
</evidence>
<evidence type="ECO:0000256" key="1">
    <source>
        <dbReference type="ARBA" id="ARBA00002510"/>
    </source>
</evidence>
<dbReference type="RefSeq" id="WP_112146502.1">
    <property type="nucleotide sequence ID" value="NZ_PGTO01000015.1"/>
</dbReference>
<feature type="transmembrane region" description="Helical" evidence="13">
    <location>
        <begin position="209"/>
        <end position="231"/>
    </location>
</feature>
<evidence type="ECO:0000256" key="4">
    <source>
        <dbReference type="ARBA" id="ARBA00022448"/>
    </source>
</evidence>
<evidence type="ECO:0000256" key="11">
    <source>
        <dbReference type="ARBA" id="ARBA00023136"/>
    </source>
</evidence>
<dbReference type="EMBL" id="PGTO01000015">
    <property type="protein sequence ID" value="RAU20926.1"/>
    <property type="molecule type" value="Genomic_DNA"/>
</dbReference>
<evidence type="ECO:0000313" key="16">
    <source>
        <dbReference type="Proteomes" id="UP000251075"/>
    </source>
</evidence>
<dbReference type="PANTHER" id="PTHR40659">
    <property type="entry name" value="NICKEL/COBALT EFFLUX SYSTEM RCNA"/>
    <property type="match status" value="1"/>
</dbReference>
<keyword evidence="10" id="KW-0921">Nickel transport</keyword>
<evidence type="ECO:0000256" key="13">
    <source>
        <dbReference type="RuleBase" id="RU362101"/>
    </source>
</evidence>
<evidence type="ECO:0000256" key="2">
    <source>
        <dbReference type="ARBA" id="ARBA00004651"/>
    </source>
</evidence>
<evidence type="ECO:0000256" key="10">
    <source>
        <dbReference type="ARBA" id="ARBA00023112"/>
    </source>
</evidence>
<dbReference type="GO" id="GO:0010045">
    <property type="term" value="P:response to nickel cation"/>
    <property type="evidence" value="ECO:0007669"/>
    <property type="project" value="TreeGrafter"/>
</dbReference>
<evidence type="ECO:0000256" key="7">
    <source>
        <dbReference type="ARBA" id="ARBA00022692"/>
    </source>
</evidence>
<feature type="signal peptide" evidence="14">
    <location>
        <begin position="1"/>
        <end position="19"/>
    </location>
</feature>
<feature type="transmembrane region" description="Helical" evidence="13">
    <location>
        <begin position="237"/>
        <end position="266"/>
    </location>
</feature>
<keyword evidence="16" id="KW-1185">Reference proteome</keyword>
<keyword evidence="11 13" id="KW-0472">Membrane</keyword>
<comment type="similarity">
    <text evidence="13">Belongs to the NiCoT transporter (TC 2.A.52) family.</text>
</comment>
<keyword evidence="4 13" id="KW-0813">Transport</keyword>
<keyword evidence="12" id="KW-0170">Cobalt</keyword>
<dbReference type="OrthoDB" id="9812956at2"/>
<keyword evidence="7 13" id="KW-0812">Transmembrane</keyword>
<dbReference type="PANTHER" id="PTHR40659:SF1">
    <property type="entry name" value="NICKEL_COBALT EFFLUX SYSTEM RCNA"/>
    <property type="match status" value="1"/>
</dbReference>
<dbReference type="GO" id="GO:0005886">
    <property type="term" value="C:plasma membrane"/>
    <property type="evidence" value="ECO:0007669"/>
    <property type="project" value="UniProtKB-SubCell"/>
</dbReference>
<feature type="transmembrane region" description="Helical" evidence="13">
    <location>
        <begin position="143"/>
        <end position="167"/>
    </location>
</feature>
<organism evidence="15 16">
    <name type="scientific">Paramagnetospirillum kuznetsovii</name>
    <dbReference type="NCBI Taxonomy" id="2053833"/>
    <lineage>
        <taxon>Bacteria</taxon>
        <taxon>Pseudomonadati</taxon>
        <taxon>Pseudomonadota</taxon>
        <taxon>Alphaproteobacteria</taxon>
        <taxon>Rhodospirillales</taxon>
        <taxon>Magnetospirillaceae</taxon>
        <taxon>Paramagnetospirillum</taxon>
    </lineage>
</organism>
<protein>
    <recommendedName>
        <fullName evidence="13">Nickel/cobalt efflux system</fullName>
    </recommendedName>
</protein>
<evidence type="ECO:0000256" key="3">
    <source>
        <dbReference type="ARBA" id="ARBA00022426"/>
    </source>
</evidence>
<dbReference type="Pfam" id="PF03824">
    <property type="entry name" value="NicO"/>
    <property type="match status" value="1"/>
</dbReference>
<dbReference type="AlphaFoldDB" id="A0A364NV32"/>
<evidence type="ECO:0000313" key="15">
    <source>
        <dbReference type="EMBL" id="RAU20926.1"/>
    </source>
</evidence>
<proteinExistence type="inferred from homology"/>
<feature type="transmembrane region" description="Helical" evidence="13">
    <location>
        <begin position="111"/>
        <end position="137"/>
    </location>
</feature>
<keyword evidence="8 13" id="KW-1133">Transmembrane helix</keyword>
<feature type="chain" id="PRO_5016686320" description="Nickel/cobalt efflux system" evidence="14">
    <location>
        <begin position="20"/>
        <end position="315"/>
    </location>
</feature>
<evidence type="ECO:0000256" key="9">
    <source>
        <dbReference type="ARBA" id="ARBA00023065"/>
    </source>
</evidence>
<feature type="transmembrane region" description="Helical" evidence="13">
    <location>
        <begin position="71"/>
        <end position="90"/>
    </location>
</feature>
<keyword evidence="9" id="KW-0406">Ion transport</keyword>
<keyword evidence="5" id="KW-1003">Cell membrane</keyword>
<evidence type="ECO:0000256" key="12">
    <source>
        <dbReference type="ARBA" id="ARBA00023285"/>
    </source>
</evidence>
<dbReference type="Proteomes" id="UP000251075">
    <property type="component" value="Unassembled WGS sequence"/>
</dbReference>
<keyword evidence="14" id="KW-0732">Signal</keyword>
<keyword evidence="3" id="KW-0171">Cobalt transport</keyword>